<feature type="chain" id="PRO_5039904398" evidence="2">
    <location>
        <begin position="19"/>
        <end position="571"/>
    </location>
</feature>
<gene>
    <name evidence="3" type="ORF">PVAND_013922</name>
</gene>
<dbReference type="OrthoDB" id="6624493at2759"/>
<feature type="signal peptide" evidence="2">
    <location>
        <begin position="1"/>
        <end position="18"/>
    </location>
</feature>
<dbReference type="Proteomes" id="UP001107558">
    <property type="component" value="Chromosome 1"/>
</dbReference>
<evidence type="ECO:0000256" key="2">
    <source>
        <dbReference type="SAM" id="SignalP"/>
    </source>
</evidence>
<keyword evidence="1" id="KW-1133">Transmembrane helix</keyword>
<name>A0A9J6CS38_POLVA</name>
<evidence type="ECO:0000256" key="1">
    <source>
        <dbReference type="SAM" id="Phobius"/>
    </source>
</evidence>
<keyword evidence="1" id="KW-0812">Transmembrane</keyword>
<evidence type="ECO:0000313" key="4">
    <source>
        <dbReference type="Proteomes" id="UP001107558"/>
    </source>
</evidence>
<evidence type="ECO:0000313" key="3">
    <source>
        <dbReference type="EMBL" id="KAG5684708.1"/>
    </source>
</evidence>
<keyword evidence="1" id="KW-0472">Membrane</keyword>
<reference evidence="3" key="1">
    <citation type="submission" date="2021-03" db="EMBL/GenBank/DDBJ databases">
        <title>Chromosome level genome of the anhydrobiotic midge Polypedilum vanderplanki.</title>
        <authorList>
            <person name="Yoshida Y."/>
            <person name="Kikawada T."/>
            <person name="Gusev O."/>
        </authorList>
    </citation>
    <scope>NUCLEOTIDE SEQUENCE</scope>
    <source>
        <strain evidence="3">NIAS01</strain>
        <tissue evidence="3">Whole body or cell culture</tissue>
    </source>
</reference>
<dbReference type="AlphaFoldDB" id="A0A9J6CS38"/>
<keyword evidence="4" id="KW-1185">Reference proteome</keyword>
<sequence>MKLILSLLVAIFTVVVIGELVDDDYGDLTTPTTILTYSTNDNKPNDSINETASNDTFVNEQLDGLNGLRFTKIGDMQLVIEQREITFNVNFTDLRNLMGLVFEEIKKTKTYLEAEKNAGNIKTDQTEYINELGEIEKYVKSKEGELNDLSFDFNGQETSTKNKRLKRDAETNINYNFNEVYKTQNQTVERLNLMRELYLKSKDLLSNITLEVTKQTVLNSLRTKVNRIIDIMEAIHSVQTRNRLSKAIVSLKEFQDSLKKINDTLRSDLALPYDRSSKYFYNLEVSHRFENDIFKLTIVVPIVQKVKRELFLIEEFPTFYNSTLQLTNVKWKYIAMSEYYNNSMTFKDLSLCTAPIESVYLCETQSPLINYNNSNDCATNSKRDGKIDIEKCEMSTFKVNHLLLIKLADGHFFYYTPNNETMNVSCNKKEDEILLSANTTGLLKLNKGCIATNDRYTLIGKTKYKEVSKFFTVNIGYDVDKLLRELANKTSPLFNQFYVDSLNVLREMSKPMKPLEMPEKPKMIIMQGSGTVATIFGSIFLVIFVLSLLTIYIKNKRGKKNKSKSKSPESP</sequence>
<feature type="transmembrane region" description="Helical" evidence="1">
    <location>
        <begin position="532"/>
        <end position="553"/>
    </location>
</feature>
<keyword evidence="2" id="KW-0732">Signal</keyword>
<accession>A0A9J6CS38</accession>
<protein>
    <submittedName>
        <fullName evidence="3">Uncharacterized protein</fullName>
    </submittedName>
</protein>
<organism evidence="3 4">
    <name type="scientific">Polypedilum vanderplanki</name>
    <name type="common">Sleeping chironomid midge</name>
    <dbReference type="NCBI Taxonomy" id="319348"/>
    <lineage>
        <taxon>Eukaryota</taxon>
        <taxon>Metazoa</taxon>
        <taxon>Ecdysozoa</taxon>
        <taxon>Arthropoda</taxon>
        <taxon>Hexapoda</taxon>
        <taxon>Insecta</taxon>
        <taxon>Pterygota</taxon>
        <taxon>Neoptera</taxon>
        <taxon>Endopterygota</taxon>
        <taxon>Diptera</taxon>
        <taxon>Nematocera</taxon>
        <taxon>Chironomoidea</taxon>
        <taxon>Chironomidae</taxon>
        <taxon>Chironominae</taxon>
        <taxon>Polypedilum</taxon>
        <taxon>Polypedilum</taxon>
    </lineage>
</organism>
<dbReference type="EMBL" id="JADBJN010000001">
    <property type="protein sequence ID" value="KAG5684708.1"/>
    <property type="molecule type" value="Genomic_DNA"/>
</dbReference>
<comment type="caution">
    <text evidence="3">The sequence shown here is derived from an EMBL/GenBank/DDBJ whole genome shotgun (WGS) entry which is preliminary data.</text>
</comment>
<proteinExistence type="predicted"/>